<dbReference type="Proteomes" id="UP001177260">
    <property type="component" value="Unassembled WGS sequence"/>
</dbReference>
<keyword evidence="2" id="KW-1185">Reference proteome</keyword>
<dbReference type="EMBL" id="JAOPJF010000118">
    <property type="protein sequence ID" value="KAK1139073.1"/>
    <property type="molecule type" value="Genomic_DNA"/>
</dbReference>
<organism evidence="1 2">
    <name type="scientific">Aspergillus melleus</name>
    <dbReference type="NCBI Taxonomy" id="138277"/>
    <lineage>
        <taxon>Eukaryota</taxon>
        <taxon>Fungi</taxon>
        <taxon>Dikarya</taxon>
        <taxon>Ascomycota</taxon>
        <taxon>Pezizomycotina</taxon>
        <taxon>Eurotiomycetes</taxon>
        <taxon>Eurotiomycetidae</taxon>
        <taxon>Eurotiales</taxon>
        <taxon>Aspergillaceae</taxon>
        <taxon>Aspergillus</taxon>
        <taxon>Aspergillus subgen. Circumdati</taxon>
    </lineage>
</organism>
<evidence type="ECO:0000313" key="1">
    <source>
        <dbReference type="EMBL" id="KAK1139073.1"/>
    </source>
</evidence>
<protein>
    <submittedName>
        <fullName evidence="1">Uncharacterized protein</fullName>
    </submittedName>
</protein>
<comment type="caution">
    <text evidence="1">The sequence shown here is derived from an EMBL/GenBank/DDBJ whole genome shotgun (WGS) entry which is preliminary data.</text>
</comment>
<name>A0ACC3ANH4_9EURO</name>
<accession>A0ACC3ANH4</accession>
<evidence type="ECO:0000313" key="2">
    <source>
        <dbReference type="Proteomes" id="UP001177260"/>
    </source>
</evidence>
<gene>
    <name evidence="1" type="ORF">N8T08_001319</name>
</gene>
<sequence length="210" mass="23769">MVKDDDLAAIIDWELSGWYPEYWEFAKAFLIWGWQRHWTDCLMRALRPYHAETLTERGNPDPSLSDARASQGQPEVTDTPREIANEITEASVPCFNASEYPHPPPEVLLHFVKVYKARLHAQPLSIFDVDTLDAQAANFPPFLLRSFLAITMLFSDHAFFGVAKEEAIDFYVRSARGTALYLATEGNSSVEILQSLCLLTLSDLAGRNIF</sequence>
<proteinExistence type="predicted"/>
<reference evidence="1 2" key="1">
    <citation type="journal article" date="2023" name="ACS Omega">
        <title>Identification of the Neoaspergillic Acid Biosynthesis Gene Cluster by Establishing an In Vitro CRISPR-Ribonucleoprotein Genetic System in Aspergillus melleus.</title>
        <authorList>
            <person name="Yuan B."/>
            <person name="Grau M.F."/>
            <person name="Murata R.M."/>
            <person name="Torok T."/>
            <person name="Venkateswaran K."/>
            <person name="Stajich J.E."/>
            <person name="Wang C.C.C."/>
        </authorList>
    </citation>
    <scope>NUCLEOTIDE SEQUENCE [LARGE SCALE GENOMIC DNA]</scope>
    <source>
        <strain evidence="1 2">IMV 1140</strain>
    </source>
</reference>